<comment type="pathway">
    <text evidence="3 4">Cofactor biosynthesis; coenzyme A biosynthesis; CoA from (R)-pantothenate: step 3/5.</text>
</comment>
<dbReference type="GO" id="GO:0004633">
    <property type="term" value="F:phosphopantothenoylcysteine decarboxylase activity"/>
    <property type="evidence" value="ECO:0007669"/>
    <property type="project" value="UniProtKB-UniRule"/>
</dbReference>
<protein>
    <recommendedName>
        <fullName evidence="3">Coenzyme A biosynthesis bifunctional protein CoaBC</fullName>
    </recommendedName>
    <alternativeName>
        <fullName evidence="3">DNA/pantothenate metabolism flavoprotein</fullName>
    </alternativeName>
    <alternativeName>
        <fullName evidence="3">Phosphopantothenoylcysteine synthetase/decarboxylase</fullName>
        <shortName evidence="3">PPCS-PPCDC</shortName>
    </alternativeName>
    <domain>
        <recommendedName>
            <fullName evidence="3">Phosphopantothenoylcysteine decarboxylase</fullName>
            <shortName evidence="3">PPC decarboxylase</shortName>
            <shortName evidence="3">PPC-DC</shortName>
            <ecNumber evidence="3">4.1.1.36</ecNumber>
        </recommendedName>
        <alternativeName>
            <fullName evidence="3">CoaC</fullName>
        </alternativeName>
    </domain>
    <domain>
        <recommendedName>
            <fullName evidence="3">Phosphopantothenate--cysteine ligase</fullName>
            <ecNumber evidence="3">6.3.2.5</ecNumber>
        </recommendedName>
        <alternativeName>
            <fullName evidence="3">CoaB</fullName>
        </alternativeName>
        <alternativeName>
            <fullName evidence="3">Phosphopantothenoylcysteine synthetase</fullName>
            <shortName evidence="3">PPC synthetase</shortName>
            <shortName evidence="3">PPC-S</shortName>
        </alternativeName>
    </domain>
</protein>
<keyword evidence="3 4" id="KW-0288">FMN</keyword>
<gene>
    <name evidence="3" type="primary">coaBC</name>
    <name evidence="7" type="ORF">A6M21_11180</name>
</gene>
<feature type="binding site" evidence="3">
    <location>
        <position position="276"/>
    </location>
    <ligand>
        <name>CTP</name>
        <dbReference type="ChEBI" id="CHEBI:37563"/>
    </ligand>
</feature>
<dbReference type="GO" id="GO:0015941">
    <property type="term" value="P:pantothenate catabolic process"/>
    <property type="evidence" value="ECO:0007669"/>
    <property type="project" value="InterPro"/>
</dbReference>
<evidence type="ECO:0000313" key="7">
    <source>
        <dbReference type="EMBL" id="OAT81424.1"/>
    </source>
</evidence>
<dbReference type="InterPro" id="IPR005252">
    <property type="entry name" value="CoaBC"/>
</dbReference>
<comment type="caution">
    <text evidence="7">The sequence shown here is derived from an EMBL/GenBank/DDBJ whole genome shotgun (WGS) entry which is preliminary data.</text>
</comment>
<dbReference type="EC" id="4.1.1.36" evidence="3"/>
<evidence type="ECO:0000313" key="8">
    <source>
        <dbReference type="Proteomes" id="UP000078532"/>
    </source>
</evidence>
<dbReference type="InterPro" id="IPR036551">
    <property type="entry name" value="Flavin_trans-like"/>
</dbReference>
<dbReference type="STRING" id="1838280.A6M21_11180"/>
<dbReference type="InterPro" id="IPR003382">
    <property type="entry name" value="Flavoprotein"/>
</dbReference>
<dbReference type="Gene3D" id="3.40.50.1950">
    <property type="entry name" value="Flavin prenyltransferase-like"/>
    <property type="match status" value="1"/>
</dbReference>
<organism evidence="7 8">
    <name type="scientific">Desulfotomaculum copahuensis</name>
    <dbReference type="NCBI Taxonomy" id="1838280"/>
    <lineage>
        <taxon>Bacteria</taxon>
        <taxon>Bacillati</taxon>
        <taxon>Bacillota</taxon>
        <taxon>Clostridia</taxon>
        <taxon>Eubacteriales</taxon>
        <taxon>Desulfotomaculaceae</taxon>
        <taxon>Desulfotomaculum</taxon>
    </lineage>
</organism>
<feature type="binding site" evidence="3">
    <location>
        <position position="335"/>
    </location>
    <ligand>
        <name>CTP</name>
        <dbReference type="ChEBI" id="CHEBI:37563"/>
    </ligand>
</feature>
<comment type="cofactor">
    <cofactor evidence="3">
        <name>Mg(2+)</name>
        <dbReference type="ChEBI" id="CHEBI:18420"/>
    </cofactor>
</comment>
<comment type="cofactor">
    <cofactor evidence="3">
        <name>FMN</name>
        <dbReference type="ChEBI" id="CHEBI:58210"/>
    </cofactor>
    <text evidence="3">Binds 1 FMN per subunit.</text>
</comment>
<feature type="domain" description="Flavoprotein" evidence="5">
    <location>
        <begin position="6"/>
        <end position="152"/>
    </location>
</feature>
<evidence type="ECO:0000256" key="2">
    <source>
        <dbReference type="ARBA" id="ARBA00023239"/>
    </source>
</evidence>
<name>A0A1B7LED8_9FIRM</name>
<feature type="region of interest" description="Phosphopantothenoylcysteine decarboxylase" evidence="3">
    <location>
        <begin position="1"/>
        <end position="187"/>
    </location>
</feature>
<keyword evidence="1 3" id="KW-0210">Decarboxylase</keyword>
<feature type="active site" description="Proton donor" evidence="3">
    <location>
        <position position="156"/>
    </location>
</feature>
<comment type="caution">
    <text evidence="3">Lacks conserved residue(s) required for the propagation of feature annotation.</text>
</comment>
<dbReference type="RefSeq" id="WP_066668626.1">
    <property type="nucleotide sequence ID" value="NZ_LYVF01000164.1"/>
</dbReference>
<feature type="binding site" evidence="3">
    <location>
        <begin position="302"/>
        <end position="305"/>
    </location>
    <ligand>
        <name>CTP</name>
        <dbReference type="ChEBI" id="CHEBI:37563"/>
    </ligand>
</feature>
<evidence type="ECO:0000259" key="5">
    <source>
        <dbReference type="Pfam" id="PF02441"/>
    </source>
</evidence>
<feature type="region of interest" description="Phosphopantothenate--cysteine ligase" evidence="3">
    <location>
        <begin position="188"/>
        <end position="400"/>
    </location>
</feature>
<dbReference type="OrthoDB" id="9802554at2"/>
<feature type="binding site" evidence="3">
    <location>
        <position position="339"/>
    </location>
    <ligand>
        <name>CTP</name>
        <dbReference type="ChEBI" id="CHEBI:37563"/>
    </ligand>
</feature>
<accession>A0A1B7LED8</accession>
<dbReference type="PANTHER" id="PTHR14359:SF6">
    <property type="entry name" value="PHOSPHOPANTOTHENOYLCYSTEINE DECARBOXYLASE"/>
    <property type="match status" value="1"/>
</dbReference>
<comment type="function">
    <text evidence="3">Catalyzes two sequential steps in the biosynthesis of coenzyme A. In the first step cysteine is conjugated to 4'-phosphopantothenate to form 4-phosphopantothenoylcysteine. In the second step the latter compound is decarboxylated to form 4'-phosphopantotheine.</text>
</comment>
<dbReference type="GO" id="GO:0010181">
    <property type="term" value="F:FMN binding"/>
    <property type="evidence" value="ECO:0007669"/>
    <property type="project" value="UniProtKB-UniRule"/>
</dbReference>
<dbReference type="Pfam" id="PF04127">
    <property type="entry name" value="DFP"/>
    <property type="match status" value="1"/>
</dbReference>
<sequence>MLENRRITLGVSGGIAAYKAAELASALVRDGAQVHVIMTAAAQQFIRPLTFQTLTGNPVHTDLFACPPGWHVPHIELARADLLVVAPATANILAKAACGLGDDLLSTTLLAATCPVLFCPAMNVHMYDHPRVQANLNCLRERGCSVCGPETGHLACGEQGRGRLADPAVIREYIVRLLTTPDMKGLKVLVTAGGTREPLDPVRYLSNRSSGKMGYALARAAVRRGAQVTLVTAARGREAPAGVRVVCVETAQEMHRTVMELFPQQDVVAKAAAVADYRPREAAAEKIKKHQALLVLELERTPDILAALGRQKQPHQTVVGFAAETGDLEANARQKAAQKNVDLLVANDVTMPGAGFDSDTNIVKLVYPGGAVVPLPCLDKLSVAHQIWDAVLQLRRAGRE</sequence>
<dbReference type="InterPro" id="IPR007085">
    <property type="entry name" value="DNA/pantothenate-metab_flavo_C"/>
</dbReference>
<feature type="binding site" evidence="3">
    <location>
        <position position="286"/>
    </location>
    <ligand>
        <name>CTP</name>
        <dbReference type="ChEBI" id="CHEBI:37563"/>
    </ligand>
</feature>
<dbReference type="SUPFAM" id="SSF102645">
    <property type="entry name" value="CoaB-like"/>
    <property type="match status" value="1"/>
</dbReference>
<keyword evidence="3" id="KW-0511">Multifunctional enzyme</keyword>
<evidence type="ECO:0000256" key="3">
    <source>
        <dbReference type="HAMAP-Rule" id="MF_02225"/>
    </source>
</evidence>
<dbReference type="Pfam" id="PF02441">
    <property type="entry name" value="Flavoprotein"/>
    <property type="match status" value="1"/>
</dbReference>
<dbReference type="PANTHER" id="PTHR14359">
    <property type="entry name" value="HOMO-OLIGOMERIC FLAVIN CONTAINING CYS DECARBOXYLASE FAMILY"/>
    <property type="match status" value="1"/>
</dbReference>
<dbReference type="UniPathway" id="UPA00241">
    <property type="reaction ID" value="UER00353"/>
</dbReference>
<evidence type="ECO:0000256" key="1">
    <source>
        <dbReference type="ARBA" id="ARBA00022793"/>
    </source>
</evidence>
<proteinExistence type="inferred from homology"/>
<comment type="function">
    <text evidence="4">Catalyzes two steps in the biosynthesis of coenzyme A. In the first step cysteine is conjugated to 4'-phosphopantothenate to form 4-phosphopantothenoylcysteine, in the latter compound is decarboxylated to form 4'-phosphopantotheine.</text>
</comment>
<dbReference type="InterPro" id="IPR035929">
    <property type="entry name" value="CoaB-like_sf"/>
</dbReference>
<dbReference type="EC" id="6.3.2.5" evidence="3"/>
<dbReference type="NCBIfam" id="TIGR00521">
    <property type="entry name" value="coaBC_dfp"/>
    <property type="match status" value="1"/>
</dbReference>
<dbReference type="GO" id="GO:0015937">
    <property type="term" value="P:coenzyme A biosynthetic process"/>
    <property type="evidence" value="ECO:0007669"/>
    <property type="project" value="UniProtKB-UniRule"/>
</dbReference>
<comment type="similarity">
    <text evidence="3 4">In the C-terminal section; belongs to the PPC synthetase family.</text>
</comment>
<keyword evidence="3 4" id="KW-0436">Ligase</keyword>
<comment type="similarity">
    <text evidence="3 4">In the N-terminal section; belongs to the HFCD (homo-oligomeric flavin containing Cys decarboxylase) superfamily.</text>
</comment>
<comment type="catalytic activity">
    <reaction evidence="3 4">
        <text>N-[(R)-4-phosphopantothenoyl]-L-cysteine + H(+) = (R)-4'-phosphopantetheine + CO2</text>
        <dbReference type="Rhea" id="RHEA:16793"/>
        <dbReference type="ChEBI" id="CHEBI:15378"/>
        <dbReference type="ChEBI" id="CHEBI:16526"/>
        <dbReference type="ChEBI" id="CHEBI:59458"/>
        <dbReference type="ChEBI" id="CHEBI:61723"/>
        <dbReference type="EC" id="4.1.1.36"/>
    </reaction>
</comment>
<feature type="binding site" evidence="3">
    <location>
        <position position="321"/>
    </location>
    <ligand>
        <name>CTP</name>
        <dbReference type="ChEBI" id="CHEBI:37563"/>
    </ligand>
</feature>
<keyword evidence="2 3" id="KW-0456">Lyase</keyword>
<evidence type="ECO:0000256" key="4">
    <source>
        <dbReference type="RuleBase" id="RU364078"/>
    </source>
</evidence>
<keyword evidence="8" id="KW-1185">Reference proteome</keyword>
<feature type="domain" description="DNA/pantothenate metabolism flavoprotein C-terminal" evidence="6">
    <location>
        <begin position="183"/>
        <end position="393"/>
    </location>
</feature>
<dbReference type="GO" id="GO:0004632">
    <property type="term" value="F:phosphopantothenate--cysteine ligase activity"/>
    <property type="evidence" value="ECO:0007669"/>
    <property type="project" value="UniProtKB-UniRule"/>
</dbReference>
<evidence type="ECO:0000259" key="6">
    <source>
        <dbReference type="Pfam" id="PF04127"/>
    </source>
</evidence>
<dbReference type="GO" id="GO:0046872">
    <property type="term" value="F:metal ion binding"/>
    <property type="evidence" value="ECO:0007669"/>
    <property type="project" value="UniProtKB-KW"/>
</dbReference>
<keyword evidence="3" id="KW-0460">Magnesium</keyword>
<comment type="pathway">
    <text evidence="3 4">Cofactor biosynthesis; coenzyme A biosynthesis; CoA from (R)-pantothenate: step 2/5.</text>
</comment>
<comment type="catalytic activity">
    <reaction evidence="3 4">
        <text>(R)-4'-phosphopantothenate + L-cysteine + CTP = N-[(R)-4-phosphopantothenoyl]-L-cysteine + CMP + diphosphate + H(+)</text>
        <dbReference type="Rhea" id="RHEA:19397"/>
        <dbReference type="ChEBI" id="CHEBI:10986"/>
        <dbReference type="ChEBI" id="CHEBI:15378"/>
        <dbReference type="ChEBI" id="CHEBI:33019"/>
        <dbReference type="ChEBI" id="CHEBI:35235"/>
        <dbReference type="ChEBI" id="CHEBI:37563"/>
        <dbReference type="ChEBI" id="CHEBI:59458"/>
        <dbReference type="ChEBI" id="CHEBI:60377"/>
        <dbReference type="EC" id="6.3.2.5"/>
    </reaction>
</comment>
<keyword evidence="3" id="KW-0479">Metal-binding</keyword>
<dbReference type="GO" id="GO:0071513">
    <property type="term" value="C:phosphopantothenoylcysteine decarboxylase complex"/>
    <property type="evidence" value="ECO:0007669"/>
    <property type="project" value="TreeGrafter"/>
</dbReference>
<dbReference type="SUPFAM" id="SSF52507">
    <property type="entry name" value="Homo-oligomeric flavin-containing Cys decarboxylases, HFCD"/>
    <property type="match status" value="1"/>
</dbReference>
<dbReference type="HAMAP" id="MF_02225">
    <property type="entry name" value="CoaBC"/>
    <property type="match status" value="1"/>
</dbReference>
<reference evidence="7 8" key="1">
    <citation type="submission" date="2016-04" db="EMBL/GenBank/DDBJ databases">
        <authorList>
            <person name="Evans L.H."/>
            <person name="Alamgir A."/>
            <person name="Owens N."/>
            <person name="Weber N.D."/>
            <person name="Virtaneva K."/>
            <person name="Barbian K."/>
            <person name="Babar A."/>
            <person name="Rosenke K."/>
        </authorList>
    </citation>
    <scope>NUCLEOTIDE SEQUENCE [LARGE SCALE GENOMIC DNA]</scope>
    <source>
        <strain evidence="7 8">LMa1</strain>
    </source>
</reference>
<dbReference type="EMBL" id="LYVF01000164">
    <property type="protein sequence ID" value="OAT81424.1"/>
    <property type="molecule type" value="Genomic_DNA"/>
</dbReference>
<keyword evidence="3 4" id="KW-0285">Flavoprotein</keyword>
<dbReference type="Proteomes" id="UP000078532">
    <property type="component" value="Unassembled WGS sequence"/>
</dbReference>
<dbReference type="AlphaFoldDB" id="A0A1B7LED8"/>
<dbReference type="Gene3D" id="3.40.50.10300">
    <property type="entry name" value="CoaB-like"/>
    <property type="match status" value="1"/>
</dbReference>